<dbReference type="InterPro" id="IPR015943">
    <property type="entry name" value="WD40/YVTN_repeat-like_dom_sf"/>
</dbReference>
<dbReference type="PANTHER" id="PTHR40274">
    <property type="entry name" value="VIRGINIAMYCIN B LYASE"/>
    <property type="match status" value="1"/>
</dbReference>
<dbReference type="AlphaFoldDB" id="A0A1Z4F3B5"/>
<reference evidence="2" key="1">
    <citation type="journal article" date="2017" name="Genome Announc.">
        <title>Complete Genome Sequence of Mycobacterium stephanolepidis.</title>
        <authorList>
            <person name="Fukano H."/>
            <person name="Yoshida M."/>
            <person name="Katayama Y."/>
            <person name="Omatsu T."/>
            <person name="Mizutani T."/>
            <person name="Kurata O."/>
            <person name="Wada S."/>
            <person name="Hoshino Y."/>
        </authorList>
    </citation>
    <scope>NUCLEOTIDE SEQUENCE [LARGE SCALE GENOMIC DNA]</scope>
    <source>
        <strain evidence="2">NJB0901</strain>
    </source>
</reference>
<dbReference type="PANTHER" id="PTHR40274:SF3">
    <property type="entry name" value="VIRGINIAMYCIN B LYASE"/>
    <property type="match status" value="1"/>
</dbReference>
<sequence>MTKHITIYNTQPEFTDGRTPRTLPRWIARFNSRVTNRVQGIWAPYLPPWAMVEHRGRVSGRPYRTPVLAFRSKNATESQLAIGLPYGDHAHWVQNLLSGNNGQILRSGRGFTVTSISVVNASHDGLPLAARWLSRFSDRALIVSGTYGDRRGHRADISTPRAFLRILAILAVTLARTGIPSISAPRLAPGITRRKHGIGVLRGPATITTGPDGNLWFTQLLGNRIGRITPDGNITEFRSGLSRFSGPDRITTGPDGNLWFTQLLGNRIGRITPDGHITEFGGLSAYSGPFGIAAGPDGNLWFTQTFGNKIGRITPEGNVTEFPAGPNRLAMPTDIVAGPDGNLWYTERFGGIGRITPRGDVTTFTDVTFGAGSVNITVGPDDALWFVETFANKIGRITTDGEISEYSQGISKGAMPVSITTGPDGNLWFTQYVGARIGRITPSGDISEPVSLSALRMPDGITLGPDGALWCVEVLGSRVNRFDIPGP</sequence>
<dbReference type="InterPro" id="IPR012349">
    <property type="entry name" value="Split_barrel_FMN-bd"/>
</dbReference>
<protein>
    <submittedName>
        <fullName evidence="1">Virginiamycin B lyase</fullName>
        <ecNumber evidence="1">4.2.99.-</ecNumber>
    </submittedName>
</protein>
<dbReference type="Proteomes" id="UP000217954">
    <property type="component" value="Chromosome"/>
</dbReference>
<evidence type="ECO:0000313" key="1">
    <source>
        <dbReference type="EMBL" id="BAX99706.1"/>
    </source>
</evidence>
<keyword evidence="2" id="KW-1185">Reference proteome</keyword>
<dbReference type="SUPFAM" id="SSF63829">
    <property type="entry name" value="Calcium-dependent phosphotriesterase"/>
    <property type="match status" value="1"/>
</dbReference>
<dbReference type="Pfam" id="PF24684">
    <property type="entry name" value="Vgb_lyase"/>
    <property type="match status" value="2"/>
</dbReference>
<reference evidence="1 2" key="2">
    <citation type="journal article" date="2017" name="Int. J. Syst. Evol. Microbiol.">
        <title>Mycobacterium stephanolepidis sp. nov., a rapidly growing species related to Mycobacterium chelonae, isolated from marine teleost fish, Stephanolepis cirrhifer.</title>
        <authorList>
            <person name="Fukano H."/>
            <person name="Wada S."/>
            <person name="Kurata O."/>
            <person name="Katayama K."/>
            <person name="Fujiwara N."/>
            <person name="Hoshino Y."/>
        </authorList>
    </citation>
    <scope>NUCLEOTIDE SEQUENCE [LARGE SCALE GENOMIC DNA]</scope>
    <source>
        <strain evidence="1 2">NJB0901</strain>
    </source>
</reference>
<dbReference type="Gene3D" id="2.130.10.10">
    <property type="entry name" value="YVTN repeat-like/Quinoprotein amine dehydrogenase"/>
    <property type="match status" value="2"/>
</dbReference>
<keyword evidence="1" id="KW-0456">Lyase</keyword>
<proteinExistence type="predicted"/>
<dbReference type="EMBL" id="AP018165">
    <property type="protein sequence ID" value="BAX99706.1"/>
    <property type="molecule type" value="Genomic_DNA"/>
</dbReference>
<organism evidence="1 2">
    <name type="scientific">[Mycobacterium] stephanolepidis</name>
    <dbReference type="NCBI Taxonomy" id="1520670"/>
    <lineage>
        <taxon>Bacteria</taxon>
        <taxon>Bacillati</taxon>
        <taxon>Actinomycetota</taxon>
        <taxon>Actinomycetes</taxon>
        <taxon>Mycobacteriales</taxon>
        <taxon>Mycobacteriaceae</taxon>
        <taxon>Mycobacteroides</taxon>
    </lineage>
</organism>
<name>A0A1Z4F3B5_9MYCO</name>
<dbReference type="EC" id="4.2.99.-" evidence="1"/>
<gene>
    <name evidence="1" type="primary">vgb</name>
    <name evidence="1" type="ORF">MSTE_04412</name>
</gene>
<dbReference type="KEGG" id="mste:MSTE_04412"/>
<dbReference type="InterPro" id="IPR051344">
    <property type="entry name" value="Vgb"/>
</dbReference>
<dbReference type="GO" id="GO:0016829">
    <property type="term" value="F:lyase activity"/>
    <property type="evidence" value="ECO:0007669"/>
    <property type="project" value="UniProtKB-KW"/>
</dbReference>
<accession>A0A1Z4F3B5</accession>
<evidence type="ECO:0000313" key="2">
    <source>
        <dbReference type="Proteomes" id="UP000217954"/>
    </source>
</evidence>
<dbReference type="Gene3D" id="2.30.110.10">
    <property type="entry name" value="Electron Transport, Fmn-binding Protein, Chain A"/>
    <property type="match status" value="1"/>
</dbReference>